<dbReference type="InParanoid" id="A0A804HP83"/>
<reference evidence="7" key="1">
    <citation type="submission" date="2021-03" db="EMBL/GenBank/DDBJ databases">
        <authorList>
            <consortium name="Genoscope - CEA"/>
            <person name="William W."/>
        </authorList>
    </citation>
    <scope>NUCLEOTIDE SEQUENCE</scope>
    <source>
        <strain evidence="7">Doubled-haploid Pahang</strain>
    </source>
</reference>
<evidence type="ECO:0000259" key="6">
    <source>
        <dbReference type="PROSITE" id="PS50089"/>
    </source>
</evidence>
<feature type="chain" id="PRO_5033610986" evidence="5">
    <location>
        <begin position="31"/>
        <end position="179"/>
    </location>
</feature>
<dbReference type="GO" id="GO:0061630">
    <property type="term" value="F:ubiquitin protein ligase activity"/>
    <property type="evidence" value="ECO:0000318"/>
    <property type="project" value="GO_Central"/>
</dbReference>
<dbReference type="SUPFAM" id="SSF57850">
    <property type="entry name" value="RING/U-box"/>
    <property type="match status" value="1"/>
</dbReference>
<sequence length="179" mass="20122">MGFPVGYSELPKLLLHLLFLFAHLRRLINWVFHCLGLGALLESEAQWHDTDAHAHYHQTGVCSLPAELIQESSPAIRFQELVTAQRGHRCLPESCAVCLYEFEGADEVRRMGNCRHVFHRHCVDRWLQHGQCTCPLCRAPLVPGELHADGSLSYDEGHLCSFPLPPAVSALRPLRLPAS</sequence>
<keyword evidence="9" id="KW-1185">Reference proteome</keyword>
<dbReference type="Gramene" id="Ma01_t01730.1">
    <property type="protein sequence ID" value="Ma01_p01730.1"/>
    <property type="gene ID" value="Ma01_g01730"/>
</dbReference>
<protein>
    <submittedName>
        <fullName evidence="7">(wild Malaysian banana) hypothetical protein</fullName>
    </submittedName>
</protein>
<gene>
    <name evidence="7" type="ORF">GSMUA_285690.1</name>
</gene>
<organism evidence="8 9">
    <name type="scientific">Musa acuminata subsp. malaccensis</name>
    <name type="common">Wild banana</name>
    <name type="synonym">Musa malaccensis</name>
    <dbReference type="NCBI Taxonomy" id="214687"/>
    <lineage>
        <taxon>Eukaryota</taxon>
        <taxon>Viridiplantae</taxon>
        <taxon>Streptophyta</taxon>
        <taxon>Embryophyta</taxon>
        <taxon>Tracheophyta</taxon>
        <taxon>Spermatophyta</taxon>
        <taxon>Magnoliopsida</taxon>
        <taxon>Liliopsida</taxon>
        <taxon>Zingiberales</taxon>
        <taxon>Musaceae</taxon>
        <taxon>Musa</taxon>
    </lineage>
</organism>
<feature type="signal peptide" evidence="5">
    <location>
        <begin position="1"/>
        <end position="30"/>
    </location>
</feature>
<dbReference type="EnsemblPlants" id="Ma01_t01730.1">
    <property type="protein sequence ID" value="Ma01_p01730.1"/>
    <property type="gene ID" value="Ma01_g01730"/>
</dbReference>
<evidence type="ECO:0000256" key="2">
    <source>
        <dbReference type="ARBA" id="ARBA00022771"/>
    </source>
</evidence>
<accession>A0A804HP83</accession>
<dbReference type="PANTHER" id="PTHR45969:SF33">
    <property type="entry name" value="RING ZINC FINGER PROTEIN-RELATED"/>
    <property type="match status" value="1"/>
</dbReference>
<dbReference type="InterPro" id="IPR013083">
    <property type="entry name" value="Znf_RING/FYVE/PHD"/>
</dbReference>
<keyword evidence="2 4" id="KW-0863">Zinc-finger</keyword>
<evidence type="ECO:0000256" key="4">
    <source>
        <dbReference type="PROSITE-ProRule" id="PRU00175"/>
    </source>
</evidence>
<dbReference type="GO" id="GO:0016567">
    <property type="term" value="P:protein ubiquitination"/>
    <property type="evidence" value="ECO:0000318"/>
    <property type="project" value="GO_Central"/>
</dbReference>
<dbReference type="SMART" id="SM00184">
    <property type="entry name" value="RING"/>
    <property type="match status" value="1"/>
</dbReference>
<dbReference type="Pfam" id="PF13639">
    <property type="entry name" value="zf-RING_2"/>
    <property type="match status" value="1"/>
</dbReference>
<feature type="domain" description="RING-type" evidence="6">
    <location>
        <begin position="95"/>
        <end position="138"/>
    </location>
</feature>
<dbReference type="Gene3D" id="3.30.40.10">
    <property type="entry name" value="Zinc/RING finger domain, C3HC4 (zinc finger)"/>
    <property type="match status" value="1"/>
</dbReference>
<keyword evidence="5" id="KW-0732">Signal</keyword>
<evidence type="ECO:0000313" key="9">
    <source>
        <dbReference type="Proteomes" id="UP000012960"/>
    </source>
</evidence>
<dbReference type="Proteomes" id="UP000012960">
    <property type="component" value="Unplaced"/>
</dbReference>
<name>A0A804HP83_MUSAM</name>
<dbReference type="OMA" id="SCALINC"/>
<keyword evidence="3" id="KW-0862">Zinc</keyword>
<dbReference type="AlphaFoldDB" id="A0A804HP83"/>
<evidence type="ECO:0000256" key="3">
    <source>
        <dbReference type="ARBA" id="ARBA00022833"/>
    </source>
</evidence>
<evidence type="ECO:0000313" key="8">
    <source>
        <dbReference type="EnsemblPlants" id="Ma01_p01730.1"/>
    </source>
</evidence>
<evidence type="ECO:0000256" key="5">
    <source>
        <dbReference type="SAM" id="SignalP"/>
    </source>
</evidence>
<reference evidence="8" key="2">
    <citation type="submission" date="2021-05" db="UniProtKB">
        <authorList>
            <consortium name="EnsemblPlants"/>
        </authorList>
    </citation>
    <scope>IDENTIFICATION</scope>
    <source>
        <strain evidence="8">subsp. malaccensis</strain>
    </source>
</reference>
<dbReference type="PANTHER" id="PTHR45969">
    <property type="entry name" value="RING ZINC FINGER PROTEIN-RELATED"/>
    <property type="match status" value="1"/>
</dbReference>
<dbReference type="GO" id="GO:0008270">
    <property type="term" value="F:zinc ion binding"/>
    <property type="evidence" value="ECO:0007669"/>
    <property type="project" value="UniProtKB-KW"/>
</dbReference>
<dbReference type="OrthoDB" id="8062037at2759"/>
<proteinExistence type="predicted"/>
<evidence type="ECO:0000313" key="7">
    <source>
        <dbReference type="EMBL" id="CAG1858274.1"/>
    </source>
</evidence>
<dbReference type="PROSITE" id="PS50089">
    <property type="entry name" value="ZF_RING_2"/>
    <property type="match status" value="1"/>
</dbReference>
<evidence type="ECO:0000256" key="1">
    <source>
        <dbReference type="ARBA" id="ARBA00022723"/>
    </source>
</evidence>
<keyword evidence="1" id="KW-0479">Metal-binding</keyword>
<dbReference type="InterPro" id="IPR001841">
    <property type="entry name" value="Znf_RING"/>
</dbReference>
<dbReference type="EMBL" id="HG996466">
    <property type="protein sequence ID" value="CAG1858274.1"/>
    <property type="molecule type" value="Genomic_DNA"/>
</dbReference>